<gene>
    <name evidence="9" type="ORF">QJS10_CPA10g01531</name>
</gene>
<dbReference type="Gene3D" id="3.90.100.10">
    <property type="entry name" value="Orn/Lys/Arg decarboxylase, C-terminal domain"/>
    <property type="match status" value="1"/>
</dbReference>
<dbReference type="SUPFAM" id="SSF53383">
    <property type="entry name" value="PLP-dependent transferases"/>
    <property type="match status" value="1"/>
</dbReference>
<dbReference type="Proteomes" id="UP001180020">
    <property type="component" value="Unassembled WGS sequence"/>
</dbReference>
<keyword evidence="5" id="KW-0456">Lyase</keyword>
<organism evidence="9 10">
    <name type="scientific">Acorus calamus</name>
    <name type="common">Sweet flag</name>
    <dbReference type="NCBI Taxonomy" id="4465"/>
    <lineage>
        <taxon>Eukaryota</taxon>
        <taxon>Viridiplantae</taxon>
        <taxon>Streptophyta</taxon>
        <taxon>Embryophyta</taxon>
        <taxon>Tracheophyta</taxon>
        <taxon>Spermatophyta</taxon>
        <taxon>Magnoliopsida</taxon>
        <taxon>Liliopsida</taxon>
        <taxon>Acoraceae</taxon>
        <taxon>Acorus</taxon>
    </lineage>
</organism>
<dbReference type="Gene3D" id="3.40.640.10">
    <property type="entry name" value="Type I PLP-dependent aspartate aminotransferase-like (Major domain)"/>
    <property type="match status" value="1"/>
</dbReference>
<feature type="domain" description="Orn/Lys/Arg decarboxylases family 1 pyridoxal-P attachment site" evidence="7">
    <location>
        <begin position="69"/>
        <end position="373"/>
    </location>
</feature>
<dbReference type="InterPro" id="IPR036633">
    <property type="entry name" value="Prn/Lys/Arg_de-COase_C_sf"/>
</dbReference>
<keyword evidence="10" id="KW-1185">Reference proteome</keyword>
<evidence type="ECO:0000259" key="7">
    <source>
        <dbReference type="Pfam" id="PF01276"/>
    </source>
</evidence>
<protein>
    <recommendedName>
        <fullName evidence="11">Arginine decarboxylase</fullName>
    </recommendedName>
</protein>
<feature type="domain" description="Orn/Lys/Arg decarboxylase C-terminal" evidence="8">
    <location>
        <begin position="460"/>
        <end position="521"/>
    </location>
</feature>
<evidence type="ECO:0000259" key="8">
    <source>
        <dbReference type="Pfam" id="PF03711"/>
    </source>
</evidence>
<reference evidence="9" key="1">
    <citation type="journal article" date="2023" name="Nat. Commun.">
        <title>Diploid and tetraploid genomes of Acorus and the evolution of monocots.</title>
        <authorList>
            <person name="Ma L."/>
            <person name="Liu K.W."/>
            <person name="Li Z."/>
            <person name="Hsiao Y.Y."/>
            <person name="Qi Y."/>
            <person name="Fu T."/>
            <person name="Tang G.D."/>
            <person name="Zhang D."/>
            <person name="Sun W.H."/>
            <person name="Liu D.K."/>
            <person name="Li Y."/>
            <person name="Chen G.Z."/>
            <person name="Liu X.D."/>
            <person name="Liao X.Y."/>
            <person name="Jiang Y.T."/>
            <person name="Yu X."/>
            <person name="Hao Y."/>
            <person name="Huang J."/>
            <person name="Zhao X.W."/>
            <person name="Ke S."/>
            <person name="Chen Y.Y."/>
            <person name="Wu W.L."/>
            <person name="Hsu J.L."/>
            <person name="Lin Y.F."/>
            <person name="Huang M.D."/>
            <person name="Li C.Y."/>
            <person name="Huang L."/>
            <person name="Wang Z.W."/>
            <person name="Zhao X."/>
            <person name="Zhong W.Y."/>
            <person name="Peng D.H."/>
            <person name="Ahmad S."/>
            <person name="Lan S."/>
            <person name="Zhang J.S."/>
            <person name="Tsai W.C."/>
            <person name="Van de Peer Y."/>
            <person name="Liu Z.J."/>
        </authorList>
    </citation>
    <scope>NUCLEOTIDE SEQUENCE</scope>
    <source>
        <strain evidence="9">CP</strain>
    </source>
</reference>
<keyword evidence="3" id="KW-0210">Decarboxylase</keyword>
<evidence type="ECO:0008006" key="11">
    <source>
        <dbReference type="Google" id="ProtNLM"/>
    </source>
</evidence>
<keyword evidence="4" id="KW-0663">Pyridoxal phosphate</keyword>
<dbReference type="EMBL" id="JAUJYO010000010">
    <property type="protein sequence ID" value="KAK1307310.1"/>
    <property type="molecule type" value="Genomic_DNA"/>
</dbReference>
<sequence length="542" mass="58160">MITTATAYHVPLYGTSDPSRFGGGHSSPPPIRVSQKTIREPQKQQNKAPPSILANSSLNNNTSPSASAPLVDALKICTSQDVVRFHFPGHNKGRAAPASLSRIIGLKPFVHDLPELPELDDLFSPKGPILDAQRRASELFGSSETWFLVGGTTCGIQASIMATCSPGDSLILPRNSHVSAISAMVLCGAVPKYITPSYNAEWDIACGIRTSQVEEAIEGLERAHRRAAAVLITSPTYHGICSDVGEIVRLCHSRRIPIIVDEAHGAHFKFHHDFPLTALEQGADIAVQSTHKVLCSLTQSSMLHMNGDLVDRERICRCLQTLQSSSPSYLLLASLDAARAQISDSADSIFNECVELAARTKIQIETIPNVALLNLSSDPLRVTVGVDGLGLSGYEADEMLCESKGVVCELAGTRSLTFAINLGTSKEDCKRLVSGLKHLSLNLFRKHGLKRVGVAAPFEDVCVKLSPREAFFAMKKKVSVEDSIGEICGELICPYPPGIPVLIPGEAINESALNYLLDVRDRGAAISGAADPMLSSIVVCDV</sequence>
<dbReference type="InterPro" id="IPR052357">
    <property type="entry name" value="Orn_Lys_Arg_decarboxylase-I"/>
</dbReference>
<comment type="cofactor">
    <cofactor evidence="1">
        <name>pyridoxal 5'-phosphate</name>
        <dbReference type="ChEBI" id="CHEBI:597326"/>
    </cofactor>
</comment>
<evidence type="ECO:0000256" key="2">
    <source>
        <dbReference type="ARBA" id="ARBA00010671"/>
    </source>
</evidence>
<dbReference type="InterPro" id="IPR000310">
    <property type="entry name" value="Orn/Lys/Arg_deCO2ase_major_dom"/>
</dbReference>
<dbReference type="CDD" id="cd00615">
    <property type="entry name" value="Orn_deC_like"/>
    <property type="match status" value="1"/>
</dbReference>
<dbReference type="PANTHER" id="PTHR43277">
    <property type="entry name" value="ARGININE DECARBOXYLASE"/>
    <property type="match status" value="1"/>
</dbReference>
<evidence type="ECO:0000256" key="3">
    <source>
        <dbReference type="ARBA" id="ARBA00022793"/>
    </source>
</evidence>
<accession>A0AAV9E1B5</accession>
<evidence type="ECO:0000256" key="4">
    <source>
        <dbReference type="ARBA" id="ARBA00022898"/>
    </source>
</evidence>
<dbReference type="SUPFAM" id="SSF55904">
    <property type="entry name" value="Ornithine decarboxylase C-terminal domain"/>
    <property type="match status" value="1"/>
</dbReference>
<feature type="region of interest" description="Disordered" evidence="6">
    <location>
        <begin position="13"/>
        <end position="60"/>
    </location>
</feature>
<dbReference type="GO" id="GO:0016831">
    <property type="term" value="F:carboxy-lyase activity"/>
    <property type="evidence" value="ECO:0007669"/>
    <property type="project" value="UniProtKB-KW"/>
</dbReference>
<reference evidence="9" key="2">
    <citation type="submission" date="2023-06" db="EMBL/GenBank/DDBJ databases">
        <authorList>
            <person name="Ma L."/>
            <person name="Liu K.-W."/>
            <person name="Li Z."/>
            <person name="Hsiao Y.-Y."/>
            <person name="Qi Y."/>
            <person name="Fu T."/>
            <person name="Tang G."/>
            <person name="Zhang D."/>
            <person name="Sun W.-H."/>
            <person name="Liu D.-K."/>
            <person name="Li Y."/>
            <person name="Chen G.-Z."/>
            <person name="Liu X.-D."/>
            <person name="Liao X.-Y."/>
            <person name="Jiang Y.-T."/>
            <person name="Yu X."/>
            <person name="Hao Y."/>
            <person name="Huang J."/>
            <person name="Zhao X.-W."/>
            <person name="Ke S."/>
            <person name="Chen Y.-Y."/>
            <person name="Wu W.-L."/>
            <person name="Hsu J.-L."/>
            <person name="Lin Y.-F."/>
            <person name="Huang M.-D."/>
            <person name="Li C.-Y."/>
            <person name="Huang L."/>
            <person name="Wang Z.-W."/>
            <person name="Zhao X."/>
            <person name="Zhong W.-Y."/>
            <person name="Peng D.-H."/>
            <person name="Ahmad S."/>
            <person name="Lan S."/>
            <person name="Zhang J.-S."/>
            <person name="Tsai W.-C."/>
            <person name="Van De Peer Y."/>
            <person name="Liu Z.-J."/>
        </authorList>
    </citation>
    <scope>NUCLEOTIDE SEQUENCE</scope>
    <source>
        <strain evidence="9">CP</strain>
        <tissue evidence="9">Leaves</tissue>
    </source>
</reference>
<evidence type="ECO:0000313" key="10">
    <source>
        <dbReference type="Proteomes" id="UP001180020"/>
    </source>
</evidence>
<dbReference type="Pfam" id="PF03711">
    <property type="entry name" value="OKR_DC_1_C"/>
    <property type="match status" value="1"/>
</dbReference>
<proteinExistence type="inferred from homology"/>
<evidence type="ECO:0000256" key="6">
    <source>
        <dbReference type="SAM" id="MobiDB-lite"/>
    </source>
</evidence>
<evidence type="ECO:0000256" key="1">
    <source>
        <dbReference type="ARBA" id="ARBA00001933"/>
    </source>
</evidence>
<comment type="similarity">
    <text evidence="2">Belongs to the Orn/Lys/Arg decarboxylase class-I family.</text>
</comment>
<evidence type="ECO:0000313" key="9">
    <source>
        <dbReference type="EMBL" id="KAK1307310.1"/>
    </source>
</evidence>
<dbReference type="InterPro" id="IPR015421">
    <property type="entry name" value="PyrdxlP-dep_Trfase_major"/>
</dbReference>
<feature type="compositionally biased region" description="Polar residues" evidence="6">
    <location>
        <begin position="43"/>
        <end position="60"/>
    </location>
</feature>
<dbReference type="Pfam" id="PF01276">
    <property type="entry name" value="OKR_DC_1"/>
    <property type="match status" value="1"/>
</dbReference>
<comment type="caution">
    <text evidence="9">The sequence shown here is derived from an EMBL/GenBank/DDBJ whole genome shotgun (WGS) entry which is preliminary data.</text>
</comment>
<name>A0AAV9E1B5_ACOCL</name>
<dbReference type="AlphaFoldDB" id="A0AAV9E1B5"/>
<evidence type="ECO:0000256" key="5">
    <source>
        <dbReference type="ARBA" id="ARBA00023239"/>
    </source>
</evidence>
<dbReference type="PANTHER" id="PTHR43277:SF4">
    <property type="entry name" value="ARGININE DECARBOXYLASE"/>
    <property type="match status" value="1"/>
</dbReference>
<dbReference type="InterPro" id="IPR008286">
    <property type="entry name" value="Prn/Lys/Arg_de-COase_C"/>
</dbReference>
<dbReference type="InterPro" id="IPR015424">
    <property type="entry name" value="PyrdxlP-dep_Trfase"/>
</dbReference>